<accession>A0A5S4YDZ1</accession>
<comment type="caution">
    <text evidence="2">The sequence shown here is derived from an EMBL/GenBank/DDBJ whole genome shotgun (WGS) entry which is preliminary data.</text>
</comment>
<feature type="region of interest" description="Disordered" evidence="1">
    <location>
        <begin position="1"/>
        <end position="21"/>
    </location>
</feature>
<dbReference type="RefSeq" id="WP_148744226.1">
    <property type="nucleotide sequence ID" value="NZ_VSTH01000151.1"/>
</dbReference>
<evidence type="ECO:0000313" key="2">
    <source>
        <dbReference type="EMBL" id="TYO61904.1"/>
    </source>
</evidence>
<keyword evidence="3" id="KW-1185">Reference proteome</keyword>
<gene>
    <name evidence="2" type="ORF">FXV83_35685</name>
</gene>
<evidence type="ECO:0000313" key="3">
    <source>
        <dbReference type="Proteomes" id="UP000324797"/>
    </source>
</evidence>
<protein>
    <recommendedName>
        <fullName evidence="4">Helix-turn-helix domain-containing protein</fullName>
    </recommendedName>
</protein>
<dbReference type="AlphaFoldDB" id="A0A5S4YDZ1"/>
<proteinExistence type="predicted"/>
<name>A0A5S4YDZ1_9BRAD</name>
<dbReference type="EMBL" id="VSTH01000151">
    <property type="protein sequence ID" value="TYO61904.1"/>
    <property type="molecule type" value="Genomic_DNA"/>
</dbReference>
<organism evidence="2 3">
    <name type="scientific">Bradyrhizobium hipponense</name>
    <dbReference type="NCBI Taxonomy" id="2605638"/>
    <lineage>
        <taxon>Bacteria</taxon>
        <taxon>Pseudomonadati</taxon>
        <taxon>Pseudomonadota</taxon>
        <taxon>Alphaproteobacteria</taxon>
        <taxon>Hyphomicrobiales</taxon>
        <taxon>Nitrobacteraceae</taxon>
        <taxon>Bradyrhizobium</taxon>
    </lineage>
</organism>
<sequence>MLKRGESTGRKFAGGADDSDLDAYSIGQFCARHGLSVQSFYKFKAQGLMPETFRVGVRVLISREAAKRWRAASEGREKMAAGSDAAA</sequence>
<dbReference type="Proteomes" id="UP000324797">
    <property type="component" value="Unassembled WGS sequence"/>
</dbReference>
<evidence type="ECO:0008006" key="4">
    <source>
        <dbReference type="Google" id="ProtNLM"/>
    </source>
</evidence>
<evidence type="ECO:0000256" key="1">
    <source>
        <dbReference type="SAM" id="MobiDB-lite"/>
    </source>
</evidence>
<reference evidence="2 3" key="1">
    <citation type="submission" date="2019-08" db="EMBL/GenBank/DDBJ databases">
        <title>Bradyrhizobium hipponensis sp. nov., a rhizobium isolated from a Lupinus angustifolius root nodule in Tunisia.</title>
        <authorList>
            <person name="Off K."/>
            <person name="Rejili M."/>
            <person name="Mars M."/>
            <person name="Brachmann A."/>
            <person name="Marin M."/>
        </authorList>
    </citation>
    <scope>NUCLEOTIDE SEQUENCE [LARGE SCALE GENOMIC DNA]</scope>
    <source>
        <strain evidence="3">aSej3</strain>
    </source>
</reference>